<dbReference type="GO" id="GO:0005524">
    <property type="term" value="F:ATP binding"/>
    <property type="evidence" value="ECO:0007669"/>
    <property type="project" value="UniProtKB-KW"/>
</dbReference>
<protein>
    <submittedName>
        <fullName evidence="1">Ferric iron uptake ABC transporter (FeT) family, ATP-binding domain protein</fullName>
    </submittedName>
</protein>
<gene>
    <name evidence="1" type="ORF">C7S16_4145</name>
</gene>
<keyword evidence="1" id="KW-0067">ATP-binding</keyword>
<proteinExistence type="predicted"/>
<dbReference type="Proteomes" id="UP001272137">
    <property type="component" value="Unassembled WGS sequence"/>
</dbReference>
<evidence type="ECO:0000313" key="2">
    <source>
        <dbReference type="Proteomes" id="UP001272137"/>
    </source>
</evidence>
<name>A0AAW9CVY5_BURTH</name>
<evidence type="ECO:0000313" key="1">
    <source>
        <dbReference type="EMBL" id="MDW9255068.1"/>
    </source>
</evidence>
<dbReference type="RefSeq" id="WP_404843031.1">
    <property type="nucleotide sequence ID" value="NZ_QXCT01000002.1"/>
</dbReference>
<keyword evidence="1" id="KW-0547">Nucleotide-binding</keyword>
<sequence length="46" mass="5398">MIDGGRLAQWDTPYNLYHHPANAFVADFVRRDALADERRRALERGR</sequence>
<dbReference type="AlphaFoldDB" id="A0AAW9CVY5"/>
<accession>A0AAW9CVY5</accession>
<dbReference type="EMBL" id="QXCT01000002">
    <property type="protein sequence ID" value="MDW9255068.1"/>
    <property type="molecule type" value="Genomic_DNA"/>
</dbReference>
<organism evidence="1 2">
    <name type="scientific">Burkholderia thailandensis</name>
    <dbReference type="NCBI Taxonomy" id="57975"/>
    <lineage>
        <taxon>Bacteria</taxon>
        <taxon>Pseudomonadati</taxon>
        <taxon>Pseudomonadota</taxon>
        <taxon>Betaproteobacteria</taxon>
        <taxon>Burkholderiales</taxon>
        <taxon>Burkholderiaceae</taxon>
        <taxon>Burkholderia</taxon>
        <taxon>pseudomallei group</taxon>
    </lineage>
</organism>
<comment type="caution">
    <text evidence="1">The sequence shown here is derived from an EMBL/GenBank/DDBJ whole genome shotgun (WGS) entry which is preliminary data.</text>
</comment>
<reference evidence="1" key="1">
    <citation type="submission" date="2018-08" db="EMBL/GenBank/DDBJ databases">
        <title>Identification of Burkholderia cepacia strains that express a Burkholderia pseudomallei-like capsular polysaccharide.</title>
        <authorList>
            <person name="Burtnick M.N."/>
            <person name="Vongsouvath M."/>
            <person name="Newton P."/>
            <person name="Wuthiekanun V."/>
            <person name="Limmathurotsakul D."/>
            <person name="Brett P.J."/>
            <person name="Chantratita N."/>
            <person name="Dance D.A."/>
        </authorList>
    </citation>
    <scope>NUCLEOTIDE SEQUENCE</scope>
    <source>
        <strain evidence="1">SBXCC001</strain>
    </source>
</reference>